<accession>A0A2B4RNW9</accession>
<keyword evidence="4" id="KW-1185">Reference proteome</keyword>
<dbReference type="AlphaFoldDB" id="A0A2B4RNW9"/>
<feature type="compositionally biased region" description="Basic and acidic residues" evidence="1">
    <location>
        <begin position="203"/>
        <end position="213"/>
    </location>
</feature>
<feature type="compositionally biased region" description="Polar residues" evidence="1">
    <location>
        <begin position="276"/>
        <end position="287"/>
    </location>
</feature>
<comment type="caution">
    <text evidence="3">The sequence shown here is derived from an EMBL/GenBank/DDBJ whole genome shotgun (WGS) entry which is preliminary data.</text>
</comment>
<dbReference type="OrthoDB" id="5989490at2759"/>
<evidence type="ECO:0000256" key="1">
    <source>
        <dbReference type="SAM" id="MobiDB-lite"/>
    </source>
</evidence>
<feature type="chain" id="PRO_5012789858" evidence="2">
    <location>
        <begin position="28"/>
        <end position="526"/>
    </location>
</feature>
<feature type="region of interest" description="Disordered" evidence="1">
    <location>
        <begin position="403"/>
        <end position="495"/>
    </location>
</feature>
<proteinExistence type="predicted"/>
<keyword evidence="2" id="KW-0732">Signal</keyword>
<evidence type="ECO:0000313" key="4">
    <source>
        <dbReference type="Proteomes" id="UP000225706"/>
    </source>
</evidence>
<feature type="compositionally biased region" description="Low complexity" evidence="1">
    <location>
        <begin position="483"/>
        <end position="495"/>
    </location>
</feature>
<feature type="compositionally biased region" description="Polar residues" evidence="1">
    <location>
        <begin position="215"/>
        <end position="231"/>
    </location>
</feature>
<sequence>MSLLVFRIVVVPIILMVLIFGEHSVTADFSDSCVNSSNTSSCIYTYEQLYNSLAKPENSFNIDSALYPAKRPSSVRVYVDVYGPNKTENLVAKYTWSLSCLYVALPTSFLEIASLGSILVTPRTQALEINVPHFCCNVSAKEDQRRKTVEKMIERGLASTALGSFISWLSWKRLLNKSQKSEEKQSQLKVSYPFTCPTPGHEMKDVIDGDVRHPLSSNPSIDSTSSQNSPQADSILEIIEADVGQPVLSGQYCDLKPSADNSGTDFIVDDVRQPASKGSSTHSTPGQRSLKAGSLTIITDDHIRQPESFRSSASRALGQDPPTRDFSTETLVPVVNQPVCNSPSTDHIPQQANPADESVVEIAVDGATEIINQPSSGGPSNYTTDHILTAKHSVTKIVASIAHQSPNSETSSDHSPSYQHPEQTAMETQTSSGVFDYQQLPEDGPIIGLDEDHPTSDVTSSFHSPGHPPSDPLTVHDHITAESQSSSDGSVSDKSLAGYPWVENIENIESVHEKQRETVITRESNV</sequence>
<protein>
    <submittedName>
        <fullName evidence="3">Uncharacterized protein</fullName>
    </submittedName>
</protein>
<feature type="region of interest" description="Disordered" evidence="1">
    <location>
        <begin position="273"/>
        <end position="326"/>
    </location>
</feature>
<name>A0A2B4RNW9_STYPI</name>
<gene>
    <name evidence="3" type="ORF">AWC38_SpisGene17136</name>
</gene>
<reference evidence="4" key="1">
    <citation type="journal article" date="2017" name="bioRxiv">
        <title>Comparative analysis of the genomes of Stylophora pistillata and Acropora digitifera provides evidence for extensive differences between species of corals.</title>
        <authorList>
            <person name="Voolstra C.R."/>
            <person name="Li Y."/>
            <person name="Liew Y.J."/>
            <person name="Baumgarten S."/>
            <person name="Zoccola D."/>
            <person name="Flot J.-F."/>
            <person name="Tambutte S."/>
            <person name="Allemand D."/>
            <person name="Aranda M."/>
        </authorList>
    </citation>
    <scope>NUCLEOTIDE SEQUENCE [LARGE SCALE GENOMIC DNA]</scope>
</reference>
<dbReference type="EMBL" id="LSMT01000407">
    <property type="protein sequence ID" value="PFX18503.1"/>
    <property type="molecule type" value="Genomic_DNA"/>
</dbReference>
<feature type="compositionally biased region" description="Polar residues" evidence="1">
    <location>
        <begin position="403"/>
        <end position="433"/>
    </location>
</feature>
<feature type="region of interest" description="Disordered" evidence="1">
    <location>
        <begin position="203"/>
        <end position="231"/>
    </location>
</feature>
<evidence type="ECO:0000256" key="2">
    <source>
        <dbReference type="SAM" id="SignalP"/>
    </source>
</evidence>
<evidence type="ECO:0000313" key="3">
    <source>
        <dbReference type="EMBL" id="PFX18503.1"/>
    </source>
</evidence>
<organism evidence="3 4">
    <name type="scientific">Stylophora pistillata</name>
    <name type="common">Smooth cauliflower coral</name>
    <dbReference type="NCBI Taxonomy" id="50429"/>
    <lineage>
        <taxon>Eukaryota</taxon>
        <taxon>Metazoa</taxon>
        <taxon>Cnidaria</taxon>
        <taxon>Anthozoa</taxon>
        <taxon>Hexacorallia</taxon>
        <taxon>Scleractinia</taxon>
        <taxon>Astrocoeniina</taxon>
        <taxon>Pocilloporidae</taxon>
        <taxon>Stylophora</taxon>
    </lineage>
</organism>
<feature type="signal peptide" evidence="2">
    <location>
        <begin position="1"/>
        <end position="27"/>
    </location>
</feature>
<dbReference type="Proteomes" id="UP000225706">
    <property type="component" value="Unassembled WGS sequence"/>
</dbReference>